<keyword evidence="4 11" id="KW-0227">DNA damage</keyword>
<dbReference type="Gene3D" id="3.90.230.10">
    <property type="entry name" value="Creatinase/methionine aminopeptidase superfamily"/>
    <property type="match status" value="1"/>
</dbReference>
<dbReference type="SMART" id="SM01286">
    <property type="entry name" value="SPT16"/>
    <property type="match status" value="1"/>
</dbReference>
<dbReference type="STRING" id="1276538.A0A1X7S9H4"/>
<comment type="similarity">
    <text evidence="1 11">Belongs to the peptidase M24 family. SPT16 subfamily.</text>
</comment>
<evidence type="ECO:0000256" key="8">
    <source>
        <dbReference type="ARBA" id="ARBA00023204"/>
    </source>
</evidence>
<dbReference type="SUPFAM" id="SSF55920">
    <property type="entry name" value="Creatinase/aminopeptidase"/>
    <property type="match status" value="1"/>
</dbReference>
<feature type="region of interest" description="Disordered" evidence="13">
    <location>
        <begin position="442"/>
        <end position="520"/>
    </location>
</feature>
<evidence type="ECO:0000256" key="3">
    <source>
        <dbReference type="ARBA" id="ARBA00022705"/>
    </source>
</evidence>
<dbReference type="PANTHER" id="PTHR13980:SF15">
    <property type="entry name" value="FACT COMPLEX SUBUNIT SPT16"/>
    <property type="match status" value="1"/>
</dbReference>
<comment type="subcellular location">
    <subcellularLocation>
        <location evidence="11">Nucleus</location>
    </subcellularLocation>
    <subcellularLocation>
        <location evidence="11">Chromosome</location>
    </subcellularLocation>
</comment>
<dbReference type="Pfam" id="PF14826">
    <property type="entry name" value="FACT-Spt16_Nlob"/>
    <property type="match status" value="1"/>
</dbReference>
<dbReference type="GO" id="GO:0010468">
    <property type="term" value="P:regulation of gene expression"/>
    <property type="evidence" value="ECO:0007669"/>
    <property type="project" value="UniProtKB-ARBA"/>
</dbReference>
<dbReference type="FunFam" id="2.30.29.210:FF:000001">
    <property type="entry name" value="FACT complex subunit spt16"/>
    <property type="match status" value="1"/>
</dbReference>
<feature type="domain" description="FACT complex subunit SPT16 N-terminal lobe" evidence="14">
    <location>
        <begin position="7"/>
        <end position="168"/>
    </location>
</feature>
<dbReference type="InterPro" id="IPR029149">
    <property type="entry name" value="Creatin/AminoP/Spt16_N"/>
</dbReference>
<dbReference type="GO" id="GO:0034728">
    <property type="term" value="P:nucleosome organization"/>
    <property type="evidence" value="ECO:0007669"/>
    <property type="project" value="UniProtKB-ARBA"/>
</dbReference>
<gene>
    <name evidence="17" type="ORF">ZT3D7_G11216</name>
</gene>
<feature type="compositionally biased region" description="Basic and acidic residues" evidence="13">
    <location>
        <begin position="448"/>
        <end position="460"/>
    </location>
</feature>
<evidence type="ECO:0000256" key="10">
    <source>
        <dbReference type="ARBA" id="ARBA00025370"/>
    </source>
</evidence>
<dbReference type="FunFam" id="2.30.29.150:FF:000002">
    <property type="entry name" value="FACT complex subunit SPT16"/>
    <property type="match status" value="1"/>
</dbReference>
<dbReference type="InterPro" id="IPR036005">
    <property type="entry name" value="Creatinase/aminopeptidase-like"/>
</dbReference>
<dbReference type="CDD" id="cd01091">
    <property type="entry name" value="CDC68-like"/>
    <property type="match status" value="1"/>
</dbReference>
<dbReference type="InterPro" id="IPR040258">
    <property type="entry name" value="Spt16"/>
</dbReference>
<dbReference type="InterPro" id="IPR011993">
    <property type="entry name" value="PH-like_dom_sf"/>
</dbReference>
<keyword evidence="9 11" id="KW-0539">Nucleus</keyword>
<dbReference type="GO" id="GO:0006368">
    <property type="term" value="P:transcription elongation by RNA polymerase II"/>
    <property type="evidence" value="ECO:0007669"/>
    <property type="project" value="TreeGrafter"/>
</dbReference>
<dbReference type="Pfam" id="PF21091">
    <property type="entry name" value="SPT16_C"/>
    <property type="match status" value="1"/>
</dbReference>
<evidence type="ECO:0000256" key="9">
    <source>
        <dbReference type="ARBA" id="ARBA00023242"/>
    </source>
</evidence>
<keyword evidence="3 11" id="KW-0235">DNA replication</keyword>
<evidence type="ECO:0000256" key="7">
    <source>
        <dbReference type="ARBA" id="ARBA00023163"/>
    </source>
</evidence>
<feature type="domain" description="FACT complex subunit SPT16 middle" evidence="15">
    <location>
        <begin position="545"/>
        <end position="695"/>
    </location>
</feature>
<dbReference type="InterPro" id="IPR013953">
    <property type="entry name" value="FACT_SPT16_M"/>
</dbReference>
<dbReference type="InterPro" id="IPR029148">
    <property type="entry name" value="FACT-SPT16_Nlobe"/>
</dbReference>
<comment type="function">
    <text evidence="10 11">Component of the FACT complex, a general chromatin factor that acts to reorganize nucleosomes. The FACT complex is involved in multiple processes that require DNA as a template such as mRNA elongation, DNA replication and DNA repair. During transcription elongation the FACT complex acts as a histone chaperone that both destabilizes and restores nucleosomal structure. It facilitates the passage of RNA polymerase II and transcription by promoting the dissociation of one histone H2A-H2B dimer from the nucleosome, then subsequently promotes the reestablishment of the nucleosome following the passage of RNA polymerase II.</text>
</comment>
<proteinExistence type="inferred from homology"/>
<dbReference type="InterPro" id="IPR013719">
    <property type="entry name" value="RTT106/SPT16-like_middle_dom"/>
</dbReference>
<dbReference type="GO" id="GO:0006260">
    <property type="term" value="P:DNA replication"/>
    <property type="evidence" value="ECO:0007669"/>
    <property type="project" value="UniProtKB-KW"/>
</dbReference>
<keyword evidence="8 11" id="KW-0234">DNA repair</keyword>
<evidence type="ECO:0000259" key="15">
    <source>
        <dbReference type="SMART" id="SM01286"/>
    </source>
</evidence>
<dbReference type="Pfam" id="PF08644">
    <property type="entry name" value="SPT16"/>
    <property type="match status" value="1"/>
</dbReference>
<name>A0A1X7S9H4_ZYMT9</name>
<evidence type="ECO:0000256" key="1">
    <source>
        <dbReference type="ARBA" id="ARBA00010779"/>
    </source>
</evidence>
<feature type="region of interest" description="Disordered" evidence="13">
    <location>
        <begin position="932"/>
        <end position="1029"/>
    </location>
</feature>
<dbReference type="PANTHER" id="PTHR13980">
    <property type="entry name" value="CDC68 RELATED"/>
    <property type="match status" value="1"/>
</dbReference>
<dbReference type="GO" id="GO:0035101">
    <property type="term" value="C:FACT complex"/>
    <property type="evidence" value="ECO:0007669"/>
    <property type="project" value="UniProtKB-UniRule"/>
</dbReference>
<keyword evidence="5 11" id="KW-0805">Transcription regulation</keyword>
<dbReference type="FunFam" id="3.40.350.10:FF:000006">
    <property type="entry name" value="FACT complex subunit SPT16"/>
    <property type="match status" value="1"/>
</dbReference>
<dbReference type="Gene3D" id="2.30.29.30">
    <property type="entry name" value="Pleckstrin-homology domain (PH domain)/Phosphotyrosine-binding domain (PTB)"/>
    <property type="match status" value="1"/>
</dbReference>
<dbReference type="FunFam" id="2.30.29.30:FF:000017">
    <property type="entry name" value="FACT complex subunit SPT16"/>
    <property type="match status" value="1"/>
</dbReference>
<evidence type="ECO:0000256" key="4">
    <source>
        <dbReference type="ARBA" id="ARBA00022763"/>
    </source>
</evidence>
<dbReference type="SMART" id="SM01287">
    <property type="entry name" value="Rtt106"/>
    <property type="match status" value="1"/>
</dbReference>
<dbReference type="GO" id="GO:0031491">
    <property type="term" value="F:nucleosome binding"/>
    <property type="evidence" value="ECO:0007669"/>
    <property type="project" value="TreeGrafter"/>
</dbReference>
<reference evidence="17 18" key="1">
    <citation type="submission" date="2016-06" db="EMBL/GenBank/DDBJ databases">
        <authorList>
            <person name="Kjaerup R.B."/>
            <person name="Dalgaard T.S."/>
            <person name="Juul-Madsen H.R."/>
        </authorList>
    </citation>
    <scope>NUCLEOTIDE SEQUENCE [LARGE SCALE GENOMIC DNA]</scope>
</reference>
<evidence type="ECO:0000256" key="11">
    <source>
        <dbReference type="RuleBase" id="RU367052"/>
    </source>
</evidence>
<evidence type="ECO:0000313" key="18">
    <source>
        <dbReference type="Proteomes" id="UP000215127"/>
    </source>
</evidence>
<dbReference type="Gene3D" id="3.40.350.10">
    <property type="entry name" value="Creatinase/prolidase N-terminal domain"/>
    <property type="match status" value="1"/>
</dbReference>
<keyword evidence="7 11" id="KW-0804">Transcription</keyword>
<dbReference type="SMART" id="SM01285">
    <property type="entry name" value="FACT-Spt16_Nlob"/>
    <property type="match status" value="1"/>
</dbReference>
<dbReference type="InterPro" id="IPR033825">
    <property type="entry name" value="Spt16_M24"/>
</dbReference>
<keyword evidence="6 12" id="KW-0175">Coiled coil</keyword>
<dbReference type="Gene3D" id="2.30.29.150">
    <property type="match status" value="1"/>
</dbReference>
<keyword evidence="18" id="KW-1185">Reference proteome</keyword>
<protein>
    <recommendedName>
        <fullName evidence="11">FACT complex subunit</fullName>
    </recommendedName>
</protein>
<dbReference type="Pfam" id="PF24824">
    <property type="entry name" value="PH_SPT16"/>
    <property type="match status" value="1"/>
</dbReference>
<dbReference type="FunFam" id="3.90.230.10:FF:000005">
    <property type="entry name" value="FACT complex subunit spt16"/>
    <property type="match status" value="1"/>
</dbReference>
<evidence type="ECO:0000259" key="14">
    <source>
        <dbReference type="SMART" id="SM01285"/>
    </source>
</evidence>
<sequence>MADEVSIDKAVFHNRLSNLITAWKGDKRSGNHVFGDAGSIVVVMGKSDEAQGFHKANGLQFWLLGYEFPATLFLITLEAMYIVTTKKKAAYLEVLKDGKTPVEILVRGKDAEENTKQFERMLETIKTAGKKVGVLTKETSTGPFVAEWKSAFGDISKDVEEVDVSAALSAAMAVKDENELRAIRNAASASAYVMKDYFVETMSDILDKEKKITHKAFAEKVSNKLDDEKFFRGIKGVGKFDSLQLDWSVPPSVQSGGNFDLKLATEPDDNNLHQPGVIISALGLRYQTYASTIARTYLVEPNKTQESMYKLLLSVHEAVIKELRDGVQAKDVYNKAVAVIKAKKPELVENFVKSVGAGIGIEAKDSTLVLNAKNTRQLKDGMTFAITTGFANLENPSPRDKKRDATYSLLLSDTVRVTGTGDAYCFTKDAPRDMESASFFFNDEDEQEAKPKAKPKKDPRVGAVASSNITKTRLRGQGGATQNEEKEAARREHQKELHDKKHKEGLAQYTEGHGNLNGTEEKKFKRFESYKRDTQFPARVKQLEVLVDQKNYSLVLPIMGRPVPFHINTVKNATTSTEGGFCYLRINFLSPGQGVGRKDDQPFEDPNAQFIRSLTFRSKDNSRMEDIKDQITEIKKSAVRKEQEKKDMEDVVEQDKLIEIRNRRPFRLENIYLRPAIESKRVGGAVEIHQNGLRYNHLGNQKIDILFGNIKHLFFQPCVGELIVIIHVHLINPIILGKKKTKDLQFYREATEMQFDETGNRKRKHRYGDEEEFEAEQEEKRRRALLDKEFRNFAEKIADAGKSEGISVDMPFRELGFNGVPSRSSVTIQPTTDCLVQLTEPPFLVLTLTDIEVVHLERVQFGLKQFDMVIVFKDFTRPPSHINTIPVEALDGVRDWLDSVDIPFSEGPLNLNWATIMKTVIQDPHEFFKEGGWSFLSNESDSEGEDEESEESAFEVSEEDLASDVSSEDESEFDDDASAEASEADDGSDDEEGEDWDEMEKKAKRKDREGGLDDEDSDRGKSKSKGKKR</sequence>
<accession>A0A1X7S9H4</accession>
<evidence type="ECO:0000256" key="12">
    <source>
        <dbReference type="SAM" id="Coils"/>
    </source>
</evidence>
<feature type="domain" description="Histone chaperone RTT106/FACT complex subunit SPT16-like middle" evidence="16">
    <location>
        <begin position="817"/>
        <end position="907"/>
    </location>
</feature>
<feature type="compositionally biased region" description="Acidic residues" evidence="13">
    <location>
        <begin position="940"/>
        <end position="998"/>
    </location>
</feature>
<feature type="compositionally biased region" description="Basic and acidic residues" evidence="13">
    <location>
        <begin position="483"/>
        <end position="505"/>
    </location>
</feature>
<dbReference type="GO" id="GO:0006281">
    <property type="term" value="P:DNA repair"/>
    <property type="evidence" value="ECO:0007669"/>
    <property type="project" value="UniProtKB-UniRule"/>
</dbReference>
<dbReference type="EMBL" id="LT853704">
    <property type="protein sequence ID" value="SMQ56061.1"/>
    <property type="molecule type" value="Genomic_DNA"/>
</dbReference>
<dbReference type="Proteomes" id="UP000215127">
    <property type="component" value="Chromosome 13"/>
</dbReference>
<dbReference type="Pfam" id="PF00557">
    <property type="entry name" value="Peptidase_M24"/>
    <property type="match status" value="1"/>
</dbReference>
<dbReference type="Pfam" id="PF08512">
    <property type="entry name" value="Rttp106-like_middle"/>
    <property type="match status" value="1"/>
</dbReference>
<dbReference type="InterPro" id="IPR000994">
    <property type="entry name" value="Pept_M24"/>
</dbReference>
<dbReference type="Gene3D" id="2.30.29.210">
    <property type="entry name" value="FACT complex subunit Spt16p/Cdc68p"/>
    <property type="match status" value="1"/>
</dbReference>
<evidence type="ECO:0000313" key="17">
    <source>
        <dbReference type="EMBL" id="SMQ56061.1"/>
    </source>
</evidence>
<evidence type="ECO:0000256" key="6">
    <source>
        <dbReference type="ARBA" id="ARBA00023054"/>
    </source>
</evidence>
<dbReference type="InterPro" id="IPR048969">
    <property type="entry name" value="FACT_SPT16_C"/>
</dbReference>
<feature type="coiled-coil region" evidence="12">
    <location>
        <begin position="624"/>
        <end position="651"/>
    </location>
</feature>
<evidence type="ECO:0000259" key="16">
    <source>
        <dbReference type="SMART" id="SM01287"/>
    </source>
</evidence>
<dbReference type="AlphaFoldDB" id="A0A1X7S9H4"/>
<keyword evidence="2 11" id="KW-0158">Chromosome</keyword>
<comment type="subunit">
    <text evidence="11">Component of the FACT complex.</text>
</comment>
<evidence type="ECO:0000256" key="2">
    <source>
        <dbReference type="ARBA" id="ARBA00022454"/>
    </source>
</evidence>
<evidence type="ECO:0000256" key="5">
    <source>
        <dbReference type="ARBA" id="ARBA00023015"/>
    </source>
</evidence>
<organism evidence="17 18">
    <name type="scientific">Zymoseptoria tritici (strain ST99CH_3D7)</name>
    <dbReference type="NCBI Taxonomy" id="1276538"/>
    <lineage>
        <taxon>Eukaryota</taxon>
        <taxon>Fungi</taxon>
        <taxon>Dikarya</taxon>
        <taxon>Ascomycota</taxon>
        <taxon>Pezizomycotina</taxon>
        <taxon>Dothideomycetes</taxon>
        <taxon>Dothideomycetidae</taxon>
        <taxon>Mycosphaerellales</taxon>
        <taxon>Mycosphaerellaceae</taxon>
        <taxon>Zymoseptoria</taxon>
    </lineage>
</organism>
<evidence type="ECO:0000256" key="13">
    <source>
        <dbReference type="SAM" id="MobiDB-lite"/>
    </source>
</evidence>
<dbReference type="InterPro" id="IPR056595">
    <property type="entry name" value="Fact-SPT16_PH"/>
</dbReference>